<gene>
    <name evidence="1" type="ORF">FRX31_011302</name>
</gene>
<feature type="non-terminal residue" evidence="1">
    <location>
        <position position="1"/>
    </location>
</feature>
<name>A0A7J6WP07_THATH</name>
<evidence type="ECO:0000313" key="1">
    <source>
        <dbReference type="EMBL" id="KAF5199109.1"/>
    </source>
</evidence>
<proteinExistence type="predicted"/>
<protein>
    <submittedName>
        <fullName evidence="1">Uncharacterized protein</fullName>
    </submittedName>
</protein>
<keyword evidence="2" id="KW-1185">Reference proteome</keyword>
<organism evidence="1 2">
    <name type="scientific">Thalictrum thalictroides</name>
    <name type="common">Rue-anemone</name>
    <name type="synonym">Anemone thalictroides</name>
    <dbReference type="NCBI Taxonomy" id="46969"/>
    <lineage>
        <taxon>Eukaryota</taxon>
        <taxon>Viridiplantae</taxon>
        <taxon>Streptophyta</taxon>
        <taxon>Embryophyta</taxon>
        <taxon>Tracheophyta</taxon>
        <taxon>Spermatophyta</taxon>
        <taxon>Magnoliopsida</taxon>
        <taxon>Ranunculales</taxon>
        <taxon>Ranunculaceae</taxon>
        <taxon>Thalictroideae</taxon>
        <taxon>Thalictrum</taxon>
    </lineage>
</organism>
<dbReference type="AlphaFoldDB" id="A0A7J6WP07"/>
<sequence>VERMQNLAAGNLELELWSQTAQLLLLPQEEKCRVCPLRALETLVKNDVRKISVPFSLPDGG</sequence>
<dbReference type="Proteomes" id="UP000554482">
    <property type="component" value="Unassembled WGS sequence"/>
</dbReference>
<dbReference type="EMBL" id="JABWDY010012424">
    <property type="protein sequence ID" value="KAF5199109.1"/>
    <property type="molecule type" value="Genomic_DNA"/>
</dbReference>
<comment type="caution">
    <text evidence="1">The sequence shown here is derived from an EMBL/GenBank/DDBJ whole genome shotgun (WGS) entry which is preliminary data.</text>
</comment>
<evidence type="ECO:0000313" key="2">
    <source>
        <dbReference type="Proteomes" id="UP000554482"/>
    </source>
</evidence>
<reference evidence="1 2" key="1">
    <citation type="submission" date="2020-06" db="EMBL/GenBank/DDBJ databases">
        <title>Transcriptomic and genomic resources for Thalictrum thalictroides and T. hernandezii: Facilitating candidate gene discovery in an emerging model plant lineage.</title>
        <authorList>
            <person name="Arias T."/>
            <person name="Riano-Pachon D.M."/>
            <person name="Di Stilio V.S."/>
        </authorList>
    </citation>
    <scope>NUCLEOTIDE SEQUENCE [LARGE SCALE GENOMIC DNA]</scope>
    <source>
        <strain evidence="2">cv. WT478/WT964</strain>
        <tissue evidence="1">Leaves</tissue>
    </source>
</reference>
<accession>A0A7J6WP07</accession>